<accession>A0A9J5X5R5</accession>
<feature type="compositionally biased region" description="Polar residues" evidence="1">
    <location>
        <begin position="7"/>
        <end position="16"/>
    </location>
</feature>
<name>A0A9J5X5R5_SOLCO</name>
<gene>
    <name evidence="2" type="ORF">H5410_052979</name>
</gene>
<reference evidence="2 3" key="1">
    <citation type="submission" date="2020-09" db="EMBL/GenBank/DDBJ databases">
        <title>De no assembly of potato wild relative species, Solanum commersonii.</title>
        <authorList>
            <person name="Cho K."/>
        </authorList>
    </citation>
    <scope>NUCLEOTIDE SEQUENCE [LARGE SCALE GENOMIC DNA]</scope>
    <source>
        <strain evidence="2">LZ3.2</strain>
        <tissue evidence="2">Leaf</tissue>
    </source>
</reference>
<evidence type="ECO:0000256" key="1">
    <source>
        <dbReference type="SAM" id="MobiDB-lite"/>
    </source>
</evidence>
<dbReference type="Proteomes" id="UP000824120">
    <property type="component" value="Chromosome 10"/>
</dbReference>
<keyword evidence="3" id="KW-1185">Reference proteome</keyword>
<dbReference type="AlphaFoldDB" id="A0A9J5X5R5"/>
<organism evidence="2 3">
    <name type="scientific">Solanum commersonii</name>
    <name type="common">Commerson's wild potato</name>
    <name type="synonym">Commerson's nightshade</name>
    <dbReference type="NCBI Taxonomy" id="4109"/>
    <lineage>
        <taxon>Eukaryota</taxon>
        <taxon>Viridiplantae</taxon>
        <taxon>Streptophyta</taxon>
        <taxon>Embryophyta</taxon>
        <taxon>Tracheophyta</taxon>
        <taxon>Spermatophyta</taxon>
        <taxon>Magnoliopsida</taxon>
        <taxon>eudicotyledons</taxon>
        <taxon>Gunneridae</taxon>
        <taxon>Pentapetalae</taxon>
        <taxon>asterids</taxon>
        <taxon>lamiids</taxon>
        <taxon>Solanales</taxon>
        <taxon>Solanaceae</taxon>
        <taxon>Solanoideae</taxon>
        <taxon>Solaneae</taxon>
        <taxon>Solanum</taxon>
    </lineage>
</organism>
<protein>
    <submittedName>
        <fullName evidence="2">Uncharacterized protein</fullName>
    </submittedName>
</protein>
<proteinExistence type="predicted"/>
<evidence type="ECO:0000313" key="3">
    <source>
        <dbReference type="Proteomes" id="UP000824120"/>
    </source>
</evidence>
<sequence length="147" mass="16551">MEPVVPDSQNGSFSRSNKPRSRTAHFKGAIVHHLFKVKRDSKQLAVTAKTTHFQGQKILGDGKPPILPNFMCYSSLPLLVIRNSNMIFAEIFHRRSLRPSLWNKLALIVKTAHFQSQKNPGAVIHFCQNFSWTSVKTLVMELVGPDG</sequence>
<evidence type="ECO:0000313" key="2">
    <source>
        <dbReference type="EMBL" id="KAG5582352.1"/>
    </source>
</evidence>
<feature type="region of interest" description="Disordered" evidence="1">
    <location>
        <begin position="1"/>
        <end position="22"/>
    </location>
</feature>
<dbReference type="EMBL" id="JACXVP010000010">
    <property type="protein sequence ID" value="KAG5582352.1"/>
    <property type="molecule type" value="Genomic_DNA"/>
</dbReference>
<comment type="caution">
    <text evidence="2">The sequence shown here is derived from an EMBL/GenBank/DDBJ whole genome shotgun (WGS) entry which is preliminary data.</text>
</comment>